<accession>A0AAV9H9C1</accession>
<dbReference type="AlphaFoldDB" id="A0AAV9H9C1"/>
<proteinExistence type="predicted"/>
<reference evidence="1" key="1">
    <citation type="journal article" date="2023" name="Mol. Phylogenet. Evol.">
        <title>Genome-scale phylogeny and comparative genomics of the fungal order Sordariales.</title>
        <authorList>
            <person name="Hensen N."/>
            <person name="Bonometti L."/>
            <person name="Westerberg I."/>
            <person name="Brannstrom I.O."/>
            <person name="Guillou S."/>
            <person name="Cros-Aarteil S."/>
            <person name="Calhoun S."/>
            <person name="Haridas S."/>
            <person name="Kuo A."/>
            <person name="Mondo S."/>
            <person name="Pangilinan J."/>
            <person name="Riley R."/>
            <person name="LaButti K."/>
            <person name="Andreopoulos B."/>
            <person name="Lipzen A."/>
            <person name="Chen C."/>
            <person name="Yan M."/>
            <person name="Daum C."/>
            <person name="Ng V."/>
            <person name="Clum A."/>
            <person name="Steindorff A."/>
            <person name="Ohm R.A."/>
            <person name="Martin F."/>
            <person name="Silar P."/>
            <person name="Natvig D.O."/>
            <person name="Lalanne C."/>
            <person name="Gautier V."/>
            <person name="Ament-Velasquez S.L."/>
            <person name="Kruys A."/>
            <person name="Hutchinson M.I."/>
            <person name="Powell A.J."/>
            <person name="Barry K."/>
            <person name="Miller A.N."/>
            <person name="Grigoriev I.V."/>
            <person name="Debuchy R."/>
            <person name="Gladieux P."/>
            <person name="Hiltunen Thoren M."/>
            <person name="Johannesson H."/>
        </authorList>
    </citation>
    <scope>NUCLEOTIDE SEQUENCE</scope>
    <source>
        <strain evidence="1">PSN243</strain>
    </source>
</reference>
<evidence type="ECO:0000313" key="2">
    <source>
        <dbReference type="Proteomes" id="UP001321760"/>
    </source>
</evidence>
<dbReference type="EMBL" id="MU865914">
    <property type="protein sequence ID" value="KAK4455676.1"/>
    <property type="molecule type" value="Genomic_DNA"/>
</dbReference>
<gene>
    <name evidence="1" type="ORF">QBC34DRAFT_72873</name>
</gene>
<dbReference type="Proteomes" id="UP001321760">
    <property type="component" value="Unassembled WGS sequence"/>
</dbReference>
<protein>
    <submittedName>
        <fullName evidence="1">Uncharacterized protein</fullName>
    </submittedName>
</protein>
<organism evidence="1 2">
    <name type="scientific">Podospora aff. communis PSN243</name>
    <dbReference type="NCBI Taxonomy" id="3040156"/>
    <lineage>
        <taxon>Eukaryota</taxon>
        <taxon>Fungi</taxon>
        <taxon>Dikarya</taxon>
        <taxon>Ascomycota</taxon>
        <taxon>Pezizomycotina</taxon>
        <taxon>Sordariomycetes</taxon>
        <taxon>Sordariomycetidae</taxon>
        <taxon>Sordariales</taxon>
        <taxon>Podosporaceae</taxon>
        <taxon>Podospora</taxon>
    </lineage>
</organism>
<reference evidence="1" key="2">
    <citation type="submission" date="2023-05" db="EMBL/GenBank/DDBJ databases">
        <authorList>
            <consortium name="Lawrence Berkeley National Laboratory"/>
            <person name="Steindorff A."/>
            <person name="Hensen N."/>
            <person name="Bonometti L."/>
            <person name="Westerberg I."/>
            <person name="Brannstrom I.O."/>
            <person name="Guillou S."/>
            <person name="Cros-Aarteil S."/>
            <person name="Calhoun S."/>
            <person name="Haridas S."/>
            <person name="Kuo A."/>
            <person name="Mondo S."/>
            <person name="Pangilinan J."/>
            <person name="Riley R."/>
            <person name="Labutti K."/>
            <person name="Andreopoulos B."/>
            <person name="Lipzen A."/>
            <person name="Chen C."/>
            <person name="Yanf M."/>
            <person name="Daum C."/>
            <person name="Ng V."/>
            <person name="Clum A."/>
            <person name="Ohm R."/>
            <person name="Martin F."/>
            <person name="Silar P."/>
            <person name="Natvig D."/>
            <person name="Lalanne C."/>
            <person name="Gautier V."/>
            <person name="Ament-Velasquez S.L."/>
            <person name="Kruys A."/>
            <person name="Hutchinson M.I."/>
            <person name="Powell A.J."/>
            <person name="Barry K."/>
            <person name="Miller A.N."/>
            <person name="Grigoriev I.V."/>
            <person name="Debuchy R."/>
            <person name="Gladieux P."/>
            <person name="Thoren M.H."/>
            <person name="Johannesson H."/>
        </authorList>
    </citation>
    <scope>NUCLEOTIDE SEQUENCE</scope>
    <source>
        <strain evidence="1">PSN243</strain>
    </source>
</reference>
<comment type="caution">
    <text evidence="1">The sequence shown here is derived from an EMBL/GenBank/DDBJ whole genome shotgun (WGS) entry which is preliminary data.</text>
</comment>
<evidence type="ECO:0000313" key="1">
    <source>
        <dbReference type="EMBL" id="KAK4455676.1"/>
    </source>
</evidence>
<name>A0AAV9H9C1_9PEZI</name>
<keyword evidence="2" id="KW-1185">Reference proteome</keyword>
<sequence length="286" mass="31303">MRGQDATRAGMERPAHFFVPVMASPSFPGRFPSPACARGAVFIRPMQVDVDHNRRRSCKPGGYQSDSEFSLCRSANSSSRRRRADDSAERIAGACLQSIHAERTFDTPSCSRRKMLLNCVKYPTGPSGNLGLSMQAHDELDDRESFSTPKSTRQVLALGVGLPLSTPSSSLFAAAIGWGQRLVSCVRPMQGKVRQLLHSRRPISSEGCDAGKPRPFMVRPAECLQTSFVCSPFSFCWSAPECHPWLSQSRWKGETSRLTTLQSHASFLDPASASYALSKQCPGGKS</sequence>